<feature type="compositionally biased region" description="Low complexity" evidence="1">
    <location>
        <begin position="106"/>
        <end position="122"/>
    </location>
</feature>
<reference evidence="2 3" key="1">
    <citation type="journal article" date="2023" name="Arcadia Sci">
        <title>De novo assembly of a long-read Amblyomma americanum tick genome.</title>
        <authorList>
            <person name="Chou S."/>
            <person name="Poskanzer K.E."/>
            <person name="Rollins M."/>
            <person name="Thuy-Boun P.S."/>
        </authorList>
    </citation>
    <scope>NUCLEOTIDE SEQUENCE [LARGE SCALE GENOMIC DNA]</scope>
    <source>
        <strain evidence="2">F_SG_1</strain>
        <tissue evidence="2">Salivary glands</tissue>
    </source>
</reference>
<feature type="compositionally biased region" description="Low complexity" evidence="1">
    <location>
        <begin position="53"/>
        <end position="68"/>
    </location>
</feature>
<proteinExistence type="predicted"/>
<sequence>MASEESATVLVVATELRRESLLEATRPDSRRELQVTLRDPERTPGEQPKRTFRLTTTKRATATTLASPPATPRLSAPANSKDRRDTLAERLDTRLDSARLHMELPAASVASASASTAKDTTD</sequence>
<gene>
    <name evidence="2" type="ORF">V5799_004332</name>
</gene>
<dbReference type="AlphaFoldDB" id="A0AAQ4D6E6"/>
<organism evidence="2 3">
    <name type="scientific">Amblyomma americanum</name>
    <name type="common">Lone star tick</name>
    <dbReference type="NCBI Taxonomy" id="6943"/>
    <lineage>
        <taxon>Eukaryota</taxon>
        <taxon>Metazoa</taxon>
        <taxon>Ecdysozoa</taxon>
        <taxon>Arthropoda</taxon>
        <taxon>Chelicerata</taxon>
        <taxon>Arachnida</taxon>
        <taxon>Acari</taxon>
        <taxon>Parasitiformes</taxon>
        <taxon>Ixodida</taxon>
        <taxon>Ixodoidea</taxon>
        <taxon>Ixodidae</taxon>
        <taxon>Amblyomminae</taxon>
        <taxon>Amblyomma</taxon>
    </lineage>
</organism>
<feature type="compositionally biased region" description="Basic and acidic residues" evidence="1">
    <location>
        <begin position="23"/>
        <end position="49"/>
    </location>
</feature>
<evidence type="ECO:0000256" key="1">
    <source>
        <dbReference type="SAM" id="MobiDB-lite"/>
    </source>
</evidence>
<feature type="compositionally biased region" description="Basic and acidic residues" evidence="1">
    <location>
        <begin position="80"/>
        <end position="102"/>
    </location>
</feature>
<protein>
    <submittedName>
        <fullName evidence="2">Uncharacterized protein</fullName>
    </submittedName>
</protein>
<evidence type="ECO:0000313" key="3">
    <source>
        <dbReference type="Proteomes" id="UP001321473"/>
    </source>
</evidence>
<comment type="caution">
    <text evidence="2">The sequence shown here is derived from an EMBL/GenBank/DDBJ whole genome shotgun (WGS) entry which is preliminary data.</text>
</comment>
<dbReference type="Proteomes" id="UP001321473">
    <property type="component" value="Unassembled WGS sequence"/>
</dbReference>
<dbReference type="EMBL" id="JARKHS020034586">
    <property type="protein sequence ID" value="KAK8758036.1"/>
    <property type="molecule type" value="Genomic_DNA"/>
</dbReference>
<keyword evidence="3" id="KW-1185">Reference proteome</keyword>
<name>A0AAQ4D6E6_AMBAM</name>
<accession>A0AAQ4D6E6</accession>
<evidence type="ECO:0000313" key="2">
    <source>
        <dbReference type="EMBL" id="KAK8758036.1"/>
    </source>
</evidence>
<feature type="region of interest" description="Disordered" evidence="1">
    <location>
        <begin position="23"/>
        <end position="122"/>
    </location>
</feature>